<dbReference type="Proteomes" id="UP001321760">
    <property type="component" value="Unassembled WGS sequence"/>
</dbReference>
<gene>
    <name evidence="2" type="ORF">QBC34DRAFT_161992</name>
</gene>
<dbReference type="AlphaFoldDB" id="A0AAV9GB34"/>
<reference evidence="2" key="1">
    <citation type="journal article" date="2023" name="Mol. Phylogenet. Evol.">
        <title>Genome-scale phylogeny and comparative genomics of the fungal order Sordariales.</title>
        <authorList>
            <person name="Hensen N."/>
            <person name="Bonometti L."/>
            <person name="Westerberg I."/>
            <person name="Brannstrom I.O."/>
            <person name="Guillou S."/>
            <person name="Cros-Aarteil S."/>
            <person name="Calhoun S."/>
            <person name="Haridas S."/>
            <person name="Kuo A."/>
            <person name="Mondo S."/>
            <person name="Pangilinan J."/>
            <person name="Riley R."/>
            <person name="LaButti K."/>
            <person name="Andreopoulos B."/>
            <person name="Lipzen A."/>
            <person name="Chen C."/>
            <person name="Yan M."/>
            <person name="Daum C."/>
            <person name="Ng V."/>
            <person name="Clum A."/>
            <person name="Steindorff A."/>
            <person name="Ohm R.A."/>
            <person name="Martin F."/>
            <person name="Silar P."/>
            <person name="Natvig D.O."/>
            <person name="Lalanne C."/>
            <person name="Gautier V."/>
            <person name="Ament-Velasquez S.L."/>
            <person name="Kruys A."/>
            <person name="Hutchinson M.I."/>
            <person name="Powell A.J."/>
            <person name="Barry K."/>
            <person name="Miller A.N."/>
            <person name="Grigoriev I.V."/>
            <person name="Debuchy R."/>
            <person name="Gladieux P."/>
            <person name="Hiltunen Thoren M."/>
            <person name="Johannesson H."/>
        </authorList>
    </citation>
    <scope>NUCLEOTIDE SEQUENCE</scope>
    <source>
        <strain evidence="2">PSN243</strain>
    </source>
</reference>
<keyword evidence="3" id="KW-1185">Reference proteome</keyword>
<organism evidence="2 3">
    <name type="scientific">Podospora aff. communis PSN243</name>
    <dbReference type="NCBI Taxonomy" id="3040156"/>
    <lineage>
        <taxon>Eukaryota</taxon>
        <taxon>Fungi</taxon>
        <taxon>Dikarya</taxon>
        <taxon>Ascomycota</taxon>
        <taxon>Pezizomycotina</taxon>
        <taxon>Sordariomycetes</taxon>
        <taxon>Sordariomycetidae</taxon>
        <taxon>Sordariales</taxon>
        <taxon>Podosporaceae</taxon>
        <taxon>Podospora</taxon>
    </lineage>
</organism>
<dbReference type="EMBL" id="MU865963">
    <property type="protein sequence ID" value="KAK4445660.1"/>
    <property type="molecule type" value="Genomic_DNA"/>
</dbReference>
<protein>
    <submittedName>
        <fullName evidence="2">Uncharacterized protein</fullName>
    </submittedName>
</protein>
<proteinExistence type="predicted"/>
<accession>A0AAV9GB34</accession>
<name>A0AAV9GB34_9PEZI</name>
<comment type="caution">
    <text evidence="2">The sequence shown here is derived from an EMBL/GenBank/DDBJ whole genome shotgun (WGS) entry which is preliminary data.</text>
</comment>
<evidence type="ECO:0000313" key="3">
    <source>
        <dbReference type="Proteomes" id="UP001321760"/>
    </source>
</evidence>
<reference evidence="2" key="2">
    <citation type="submission" date="2023-05" db="EMBL/GenBank/DDBJ databases">
        <authorList>
            <consortium name="Lawrence Berkeley National Laboratory"/>
            <person name="Steindorff A."/>
            <person name="Hensen N."/>
            <person name="Bonometti L."/>
            <person name="Westerberg I."/>
            <person name="Brannstrom I.O."/>
            <person name="Guillou S."/>
            <person name="Cros-Aarteil S."/>
            <person name="Calhoun S."/>
            <person name="Haridas S."/>
            <person name="Kuo A."/>
            <person name="Mondo S."/>
            <person name="Pangilinan J."/>
            <person name="Riley R."/>
            <person name="Labutti K."/>
            <person name="Andreopoulos B."/>
            <person name="Lipzen A."/>
            <person name="Chen C."/>
            <person name="Yanf M."/>
            <person name="Daum C."/>
            <person name="Ng V."/>
            <person name="Clum A."/>
            <person name="Ohm R."/>
            <person name="Martin F."/>
            <person name="Silar P."/>
            <person name="Natvig D."/>
            <person name="Lalanne C."/>
            <person name="Gautier V."/>
            <person name="Ament-Velasquez S.L."/>
            <person name="Kruys A."/>
            <person name="Hutchinson M.I."/>
            <person name="Powell A.J."/>
            <person name="Barry K."/>
            <person name="Miller A.N."/>
            <person name="Grigoriev I.V."/>
            <person name="Debuchy R."/>
            <person name="Gladieux P."/>
            <person name="Thoren M.H."/>
            <person name="Johannesson H."/>
        </authorList>
    </citation>
    <scope>NUCLEOTIDE SEQUENCE</scope>
    <source>
        <strain evidence="2">PSN243</strain>
    </source>
</reference>
<evidence type="ECO:0000313" key="2">
    <source>
        <dbReference type="EMBL" id="KAK4445660.1"/>
    </source>
</evidence>
<evidence type="ECO:0000256" key="1">
    <source>
        <dbReference type="SAM" id="MobiDB-lite"/>
    </source>
</evidence>
<sequence>MRARNIAHCSRFCSRCSRSAAPQTAGFREVTAKLVGGGQTGQMRKLLAALHLCAARRAMMRCWAMSAENATPLDRLPLRSAIFYRNFTTHTNPTIAQPRGLAGSCSRQIDPAVVIITPPTTCFASRGRRRGKRTTLPPCAALPVFPPKLAAGGVPLFRLKQWETKKRQAIAKLQEGEQGAAEPRSQEFDDLPLHPQTGVVESEWRVVVLAFVQAKGMTPWSTIATRHWLLSRPLRGWYVCQRPTCLAGQDGAAGSRDRVLGSLGSPRHRQSVVGRRPY</sequence>
<feature type="region of interest" description="Disordered" evidence="1">
    <location>
        <begin position="249"/>
        <end position="278"/>
    </location>
</feature>